<dbReference type="EMBL" id="NHSJ01000100">
    <property type="protein sequence ID" value="PPQ28943.1"/>
    <property type="molecule type" value="Genomic_DNA"/>
</dbReference>
<dbReference type="OrthoDB" id="8913184at2"/>
<gene>
    <name evidence="1" type="ORF">CCR94_16260</name>
</gene>
<reference evidence="1 2" key="1">
    <citation type="journal article" date="2018" name="Arch. Microbiol.">
        <title>New insights into the metabolic potential of the phototrophic purple bacterium Rhodopila globiformis DSM 161(T) from its draft genome sequence and evidence for a vanadium-dependent nitrogenase.</title>
        <authorList>
            <person name="Imhoff J.F."/>
            <person name="Rahn T."/>
            <person name="Kunzel S."/>
            <person name="Neulinger S.C."/>
        </authorList>
    </citation>
    <scope>NUCLEOTIDE SEQUENCE [LARGE SCALE GENOMIC DNA]</scope>
    <source>
        <strain evidence="1 2">DSM 16996</strain>
    </source>
</reference>
<dbReference type="RefSeq" id="WP_104508900.1">
    <property type="nucleotide sequence ID" value="NZ_JACIGC010000011.1"/>
</dbReference>
<protein>
    <submittedName>
        <fullName evidence="1">Uncharacterized protein</fullName>
    </submittedName>
</protein>
<organism evidence="1 2">
    <name type="scientific">Rhodoblastus sphagnicola</name>
    <dbReference type="NCBI Taxonomy" id="333368"/>
    <lineage>
        <taxon>Bacteria</taxon>
        <taxon>Pseudomonadati</taxon>
        <taxon>Pseudomonadota</taxon>
        <taxon>Alphaproteobacteria</taxon>
        <taxon>Hyphomicrobiales</taxon>
        <taxon>Rhodoblastaceae</taxon>
        <taxon>Rhodoblastus</taxon>
    </lineage>
</organism>
<comment type="caution">
    <text evidence="1">The sequence shown here is derived from an EMBL/GenBank/DDBJ whole genome shotgun (WGS) entry which is preliminary data.</text>
</comment>
<keyword evidence="2" id="KW-1185">Reference proteome</keyword>
<dbReference type="AlphaFoldDB" id="A0A2S6N2U5"/>
<accession>A0A2S6N2U5</accession>
<name>A0A2S6N2U5_9HYPH</name>
<sequence>MTNIAQLAGVALSPSLTIETNADFRGALTVLAGVDLTGIVFRMQVRDAVGSTNILADLSSSNGALSGDASGVLHYVLTAAQTKFLAPYAGTTAVADILAEGDGETLNLCAAPLAIAISAGVTTP</sequence>
<proteinExistence type="predicted"/>
<evidence type="ECO:0000313" key="1">
    <source>
        <dbReference type="EMBL" id="PPQ28943.1"/>
    </source>
</evidence>
<evidence type="ECO:0000313" key="2">
    <source>
        <dbReference type="Proteomes" id="UP000239089"/>
    </source>
</evidence>
<dbReference type="Proteomes" id="UP000239089">
    <property type="component" value="Unassembled WGS sequence"/>
</dbReference>